<name>A0AAW6E8N2_9FIRM</name>
<keyword evidence="1" id="KW-0238">DNA-binding</keyword>
<evidence type="ECO:0000313" key="3">
    <source>
        <dbReference type="EMBL" id="MDB8743374.1"/>
    </source>
</evidence>
<dbReference type="CDD" id="cd00093">
    <property type="entry name" value="HTH_XRE"/>
    <property type="match status" value="1"/>
</dbReference>
<dbReference type="Proteomes" id="UP001211421">
    <property type="component" value="Unassembled WGS sequence"/>
</dbReference>
<dbReference type="InterPro" id="IPR001387">
    <property type="entry name" value="Cro/C1-type_HTH"/>
</dbReference>
<dbReference type="Gene3D" id="1.10.260.40">
    <property type="entry name" value="lambda repressor-like DNA-binding domains"/>
    <property type="match status" value="1"/>
</dbReference>
<protein>
    <submittedName>
        <fullName evidence="3">Helix-turn-helix transcriptional regulator</fullName>
    </submittedName>
</protein>
<organism evidence="3 4">
    <name type="scientific">Ruminococcus bicirculans</name>
    <name type="common">ex Wegman et al. 2014</name>
    <dbReference type="NCBI Taxonomy" id="1160721"/>
    <lineage>
        <taxon>Bacteria</taxon>
        <taxon>Bacillati</taxon>
        <taxon>Bacillota</taxon>
        <taxon>Clostridia</taxon>
        <taxon>Eubacteriales</taxon>
        <taxon>Oscillospiraceae</taxon>
        <taxon>Ruminococcus</taxon>
    </lineage>
</organism>
<dbReference type="SMART" id="SM00530">
    <property type="entry name" value="HTH_XRE"/>
    <property type="match status" value="1"/>
</dbReference>
<dbReference type="InterPro" id="IPR010982">
    <property type="entry name" value="Lambda_DNA-bd_dom_sf"/>
</dbReference>
<reference evidence="3" key="1">
    <citation type="submission" date="2023-01" db="EMBL/GenBank/DDBJ databases">
        <title>Human gut microbiome strain richness.</title>
        <authorList>
            <person name="Chen-Liaw A."/>
        </authorList>
    </citation>
    <scope>NUCLEOTIDE SEQUENCE</scope>
    <source>
        <strain evidence="3">D59st1_B8_D59t2_181005</strain>
    </source>
</reference>
<proteinExistence type="predicted"/>
<dbReference type="GO" id="GO:0003677">
    <property type="term" value="F:DNA binding"/>
    <property type="evidence" value="ECO:0007669"/>
    <property type="project" value="UniProtKB-KW"/>
</dbReference>
<dbReference type="Pfam" id="PF01381">
    <property type="entry name" value="HTH_3"/>
    <property type="match status" value="1"/>
</dbReference>
<dbReference type="SUPFAM" id="SSF47413">
    <property type="entry name" value="lambda repressor-like DNA-binding domains"/>
    <property type="match status" value="1"/>
</dbReference>
<feature type="domain" description="HTH cro/C1-type" evidence="2">
    <location>
        <begin position="7"/>
        <end position="61"/>
    </location>
</feature>
<gene>
    <name evidence="3" type="ORF">PNV70_15035</name>
</gene>
<dbReference type="EMBL" id="JAQMLS010000022">
    <property type="protein sequence ID" value="MDB8743374.1"/>
    <property type="molecule type" value="Genomic_DNA"/>
</dbReference>
<dbReference type="PANTHER" id="PTHR46558">
    <property type="entry name" value="TRACRIPTIONAL REGULATORY PROTEIN-RELATED-RELATED"/>
    <property type="match status" value="1"/>
</dbReference>
<sequence length="201" mass="23820">MTLGDRINFVRKDNKMNQSEFAKTLGISQAHVSKIEKNIEKPSETLLLFISHLFQVNIEWLKNEEGERYKYYGWDLSDDGLESKYTSFKNKADNLLNSYTGKDRQCFVEAFCFFITLTAAPKLDEEKRSQYLISLHKLMDYLERLQFKSNTYTIFDPNKKVNYEHLFTHINDLNEIKNTIDSSIDEMLNIYLSKFNLPYKF</sequence>
<evidence type="ECO:0000256" key="1">
    <source>
        <dbReference type="ARBA" id="ARBA00023125"/>
    </source>
</evidence>
<dbReference type="PROSITE" id="PS50943">
    <property type="entry name" value="HTH_CROC1"/>
    <property type="match status" value="1"/>
</dbReference>
<evidence type="ECO:0000259" key="2">
    <source>
        <dbReference type="PROSITE" id="PS50943"/>
    </source>
</evidence>
<dbReference type="AlphaFoldDB" id="A0AAW6E8N2"/>
<comment type="caution">
    <text evidence="3">The sequence shown here is derived from an EMBL/GenBank/DDBJ whole genome shotgun (WGS) entry which is preliminary data.</text>
</comment>
<dbReference type="RefSeq" id="WP_195552339.1">
    <property type="nucleotide sequence ID" value="NZ_JADMNX010000022.1"/>
</dbReference>
<dbReference type="PANTHER" id="PTHR46558:SF11">
    <property type="entry name" value="HTH-TYPE TRANSCRIPTIONAL REGULATOR XRE"/>
    <property type="match status" value="1"/>
</dbReference>
<accession>A0AAW6E8N2</accession>
<evidence type="ECO:0000313" key="4">
    <source>
        <dbReference type="Proteomes" id="UP001211421"/>
    </source>
</evidence>